<organism evidence="1 2">
    <name type="scientific">Massilia frigida</name>
    <dbReference type="NCBI Taxonomy" id="2609281"/>
    <lineage>
        <taxon>Bacteria</taxon>
        <taxon>Pseudomonadati</taxon>
        <taxon>Pseudomonadota</taxon>
        <taxon>Betaproteobacteria</taxon>
        <taxon>Burkholderiales</taxon>
        <taxon>Oxalobacteraceae</taxon>
        <taxon>Telluria group</taxon>
        <taxon>Massilia</taxon>
    </lineage>
</organism>
<proteinExistence type="predicted"/>
<sequence>MRSEKLWIDLTYARSPLFVRQTVAHAFGIPVNQEFTWELLRDLICNLDASVLPKEVIFEGWSSLRLAVFDEAERLSGFLRALQLRHPDINVSIVIL</sequence>
<evidence type="ECO:0000313" key="1">
    <source>
        <dbReference type="EMBL" id="NHZ84073.1"/>
    </source>
</evidence>
<comment type="caution">
    <text evidence="1">The sequence shown here is derived from an EMBL/GenBank/DDBJ whole genome shotgun (WGS) entry which is preliminary data.</text>
</comment>
<dbReference type="Proteomes" id="UP000621455">
    <property type="component" value="Unassembled WGS sequence"/>
</dbReference>
<protein>
    <recommendedName>
        <fullName evidence="3">Barstar (barnase inhibitor) domain-containing protein</fullName>
    </recommendedName>
</protein>
<accession>A0ABX0NKB5</accession>
<dbReference type="RefSeq" id="WP_167094355.1">
    <property type="nucleotide sequence ID" value="NZ_WHJG01000081.1"/>
</dbReference>
<gene>
    <name evidence="1" type="ORF">F2P44_33145</name>
</gene>
<evidence type="ECO:0000313" key="2">
    <source>
        <dbReference type="Proteomes" id="UP000621455"/>
    </source>
</evidence>
<evidence type="ECO:0008006" key="3">
    <source>
        <dbReference type="Google" id="ProtNLM"/>
    </source>
</evidence>
<reference evidence="1 2" key="1">
    <citation type="submission" date="2019-10" db="EMBL/GenBank/DDBJ databases">
        <title>Taxonomy of Antarctic Massilia spp.: description of Massilia rubra sp. nov., Massilia aquatica sp. nov., Massilia mucilaginosa sp. nov., Massilia frigida sp. nov. isolated from streams, lakes and regoliths.</title>
        <authorList>
            <person name="Holochova P."/>
            <person name="Sedlacek I."/>
            <person name="Kralova S."/>
            <person name="Maslanova I."/>
            <person name="Busse H.-J."/>
            <person name="Stankova E."/>
            <person name="Vrbovska V."/>
            <person name="Kovarovic V."/>
            <person name="Bartak M."/>
            <person name="Svec P."/>
            <person name="Pantucek R."/>
        </authorList>
    </citation>
    <scope>NUCLEOTIDE SEQUENCE [LARGE SCALE GENOMIC DNA]</scope>
    <source>
        <strain evidence="1 2">CCM 8695</strain>
    </source>
</reference>
<name>A0ABX0NKB5_9BURK</name>
<keyword evidence="2" id="KW-1185">Reference proteome</keyword>
<dbReference type="EMBL" id="WHJG01000081">
    <property type="protein sequence ID" value="NHZ84073.1"/>
    <property type="molecule type" value="Genomic_DNA"/>
</dbReference>